<proteinExistence type="predicted"/>
<dbReference type="AlphaFoldDB" id="A0A0B7AQA4"/>
<reference evidence="1" key="1">
    <citation type="submission" date="2014-12" db="EMBL/GenBank/DDBJ databases">
        <title>Insight into the proteome of Arion vulgaris.</title>
        <authorList>
            <person name="Aradska J."/>
            <person name="Bulat T."/>
            <person name="Smidak R."/>
            <person name="Sarate P."/>
            <person name="Gangsoo J."/>
            <person name="Sialana F."/>
            <person name="Bilban M."/>
            <person name="Lubec G."/>
        </authorList>
    </citation>
    <scope>NUCLEOTIDE SEQUENCE</scope>
    <source>
        <tissue evidence="1">Skin</tissue>
    </source>
</reference>
<protein>
    <submittedName>
        <fullName evidence="1">Uncharacterized protein</fullName>
    </submittedName>
</protein>
<sequence length="51" mass="5628">MHVHKEAAFWYLVKNSSQCHGTSNVTAASSQIEFNVDMIVLSVDVSKDICS</sequence>
<dbReference type="EMBL" id="HACG01036163">
    <property type="protein sequence ID" value="CEK83028.1"/>
    <property type="molecule type" value="Transcribed_RNA"/>
</dbReference>
<name>A0A0B7AQA4_9EUPU</name>
<evidence type="ECO:0000313" key="1">
    <source>
        <dbReference type="EMBL" id="CEK83028.1"/>
    </source>
</evidence>
<accession>A0A0B7AQA4</accession>
<gene>
    <name evidence="1" type="primary">ORF134813</name>
</gene>
<organism evidence="1">
    <name type="scientific">Arion vulgaris</name>
    <dbReference type="NCBI Taxonomy" id="1028688"/>
    <lineage>
        <taxon>Eukaryota</taxon>
        <taxon>Metazoa</taxon>
        <taxon>Spiralia</taxon>
        <taxon>Lophotrochozoa</taxon>
        <taxon>Mollusca</taxon>
        <taxon>Gastropoda</taxon>
        <taxon>Heterobranchia</taxon>
        <taxon>Euthyneura</taxon>
        <taxon>Panpulmonata</taxon>
        <taxon>Eupulmonata</taxon>
        <taxon>Stylommatophora</taxon>
        <taxon>Helicina</taxon>
        <taxon>Arionoidea</taxon>
        <taxon>Arionidae</taxon>
        <taxon>Arion</taxon>
    </lineage>
</organism>